<proteinExistence type="predicted"/>
<name>A0A7E5WXY9_TRINI</name>
<keyword evidence="3" id="KW-1185">Reference proteome</keyword>
<dbReference type="GeneID" id="113506516"/>
<dbReference type="OrthoDB" id="8193799at2759"/>
<feature type="chain" id="PRO_5028886518" evidence="2">
    <location>
        <begin position="19"/>
        <end position="195"/>
    </location>
</feature>
<keyword evidence="2" id="KW-0732">Signal</keyword>
<gene>
    <name evidence="4" type="primary">LOC113506516</name>
</gene>
<dbReference type="InParanoid" id="A0A7E5WXY9"/>
<dbReference type="AlphaFoldDB" id="A0A7E5WXY9"/>
<protein>
    <submittedName>
        <fullName evidence="4">Uncharacterized protein LOC113506516</fullName>
    </submittedName>
</protein>
<feature type="compositionally biased region" description="Basic and acidic residues" evidence="1">
    <location>
        <begin position="150"/>
        <end position="163"/>
    </location>
</feature>
<reference evidence="4" key="1">
    <citation type="submission" date="2025-08" db="UniProtKB">
        <authorList>
            <consortium name="RefSeq"/>
        </authorList>
    </citation>
    <scope>IDENTIFICATION</scope>
</reference>
<dbReference type="Proteomes" id="UP000322000">
    <property type="component" value="Chromosome 2"/>
</dbReference>
<dbReference type="RefSeq" id="XP_026745157.1">
    <property type="nucleotide sequence ID" value="XM_026889356.1"/>
</dbReference>
<feature type="region of interest" description="Disordered" evidence="1">
    <location>
        <begin position="100"/>
        <end position="195"/>
    </location>
</feature>
<feature type="compositionally biased region" description="Basic and acidic residues" evidence="1">
    <location>
        <begin position="100"/>
        <end position="133"/>
    </location>
</feature>
<accession>A0A7E5WXY9</accession>
<dbReference type="KEGG" id="tnl:113506516"/>
<evidence type="ECO:0000256" key="2">
    <source>
        <dbReference type="SAM" id="SignalP"/>
    </source>
</evidence>
<feature type="region of interest" description="Disordered" evidence="1">
    <location>
        <begin position="58"/>
        <end position="85"/>
    </location>
</feature>
<sequence length="195" mass="22108">MMLKFASIALGLLQVAWSMPASSLTLEDMMVLEDLMMVDDTESVGSYIRETRAAAPQGYHKSVHDEGDGEIGYSRKKTGGGKKGYQHFDAYHKKAGDNYEFEKQDSYGDEDKGQDGAYSHNHEATVERDREPEEFGYEEEERPKRKQKQQHKEITHSELKEGADDGNGGVESFGHDPRDYTLPEKYTWGEEADTE</sequence>
<evidence type="ECO:0000313" key="3">
    <source>
        <dbReference type="Proteomes" id="UP000322000"/>
    </source>
</evidence>
<feature type="signal peptide" evidence="2">
    <location>
        <begin position="1"/>
        <end position="18"/>
    </location>
</feature>
<feature type="compositionally biased region" description="Basic and acidic residues" evidence="1">
    <location>
        <begin position="173"/>
        <end position="182"/>
    </location>
</feature>
<evidence type="ECO:0000256" key="1">
    <source>
        <dbReference type="SAM" id="MobiDB-lite"/>
    </source>
</evidence>
<organism evidence="3 4">
    <name type="scientific">Trichoplusia ni</name>
    <name type="common">Cabbage looper</name>
    <dbReference type="NCBI Taxonomy" id="7111"/>
    <lineage>
        <taxon>Eukaryota</taxon>
        <taxon>Metazoa</taxon>
        <taxon>Ecdysozoa</taxon>
        <taxon>Arthropoda</taxon>
        <taxon>Hexapoda</taxon>
        <taxon>Insecta</taxon>
        <taxon>Pterygota</taxon>
        <taxon>Neoptera</taxon>
        <taxon>Endopterygota</taxon>
        <taxon>Lepidoptera</taxon>
        <taxon>Glossata</taxon>
        <taxon>Ditrysia</taxon>
        <taxon>Noctuoidea</taxon>
        <taxon>Noctuidae</taxon>
        <taxon>Plusiinae</taxon>
        <taxon>Trichoplusia</taxon>
    </lineage>
</organism>
<evidence type="ECO:0000313" key="4">
    <source>
        <dbReference type="RefSeq" id="XP_026745157.1"/>
    </source>
</evidence>